<sequence length="132" mass="15445">MCSEAPESMIQVSELKTKKQVPKYFKIVPATALALISGPVFFDADSGSYLYRLLRRLCFCTSPLEMKVSLKSQRQQPQTLFIVHVLDIIYYIRLEYVNDDFFKELRFSLLEVQLLMQLQGQEGYEFHYLVAF</sequence>
<evidence type="ECO:0000313" key="2">
    <source>
        <dbReference type="Proteomes" id="UP000004994"/>
    </source>
</evidence>
<dbReference type="Proteomes" id="UP000004994">
    <property type="component" value="Chromosome 8"/>
</dbReference>
<reference evidence="1" key="2">
    <citation type="submission" date="2019-01" db="UniProtKB">
        <authorList>
            <consortium name="EnsemblPlants"/>
        </authorList>
    </citation>
    <scope>IDENTIFICATION</scope>
    <source>
        <strain evidence="1">cv. Heinz 1706</strain>
    </source>
</reference>
<evidence type="ECO:0000313" key="1">
    <source>
        <dbReference type="EnsemblPlants" id="Solyc08g065413.1.1"/>
    </source>
</evidence>
<proteinExistence type="predicted"/>
<dbReference type="AlphaFoldDB" id="A0A3Q7IJI1"/>
<keyword evidence="2" id="KW-1185">Reference proteome</keyword>
<dbReference type="InParanoid" id="A0A3Q7IJI1"/>
<protein>
    <submittedName>
        <fullName evidence="1">Uncharacterized protein</fullName>
    </submittedName>
</protein>
<dbReference type="Gramene" id="Solyc08g065413.1.1">
    <property type="protein sequence ID" value="Solyc08g065413.1.1"/>
    <property type="gene ID" value="Solyc08g065413.1"/>
</dbReference>
<dbReference type="EnsemblPlants" id="Solyc08g065413.1.1">
    <property type="protein sequence ID" value="Solyc08g065413.1.1"/>
    <property type="gene ID" value="Solyc08g065413.1"/>
</dbReference>
<organism evidence="1">
    <name type="scientific">Solanum lycopersicum</name>
    <name type="common">Tomato</name>
    <name type="synonym">Lycopersicon esculentum</name>
    <dbReference type="NCBI Taxonomy" id="4081"/>
    <lineage>
        <taxon>Eukaryota</taxon>
        <taxon>Viridiplantae</taxon>
        <taxon>Streptophyta</taxon>
        <taxon>Embryophyta</taxon>
        <taxon>Tracheophyta</taxon>
        <taxon>Spermatophyta</taxon>
        <taxon>Magnoliopsida</taxon>
        <taxon>eudicotyledons</taxon>
        <taxon>Gunneridae</taxon>
        <taxon>Pentapetalae</taxon>
        <taxon>asterids</taxon>
        <taxon>lamiids</taxon>
        <taxon>Solanales</taxon>
        <taxon>Solanaceae</taxon>
        <taxon>Solanoideae</taxon>
        <taxon>Solaneae</taxon>
        <taxon>Solanum</taxon>
        <taxon>Solanum subgen. Lycopersicon</taxon>
    </lineage>
</organism>
<name>A0A3Q7IJI1_SOLLC</name>
<reference evidence="1" key="1">
    <citation type="journal article" date="2012" name="Nature">
        <title>The tomato genome sequence provides insights into fleshy fruit evolution.</title>
        <authorList>
            <consortium name="Tomato Genome Consortium"/>
        </authorList>
    </citation>
    <scope>NUCLEOTIDE SEQUENCE [LARGE SCALE GENOMIC DNA]</scope>
    <source>
        <strain evidence="1">cv. Heinz 1706</strain>
    </source>
</reference>
<accession>A0A3Q7IJI1</accession>